<dbReference type="Pfam" id="PF01035">
    <property type="entry name" value="DNA_binding_1"/>
    <property type="match status" value="1"/>
</dbReference>
<dbReference type="GO" id="GO:0005737">
    <property type="term" value="C:cytoplasm"/>
    <property type="evidence" value="ECO:0007669"/>
    <property type="project" value="UniProtKB-SubCell"/>
</dbReference>
<evidence type="ECO:0000256" key="5">
    <source>
        <dbReference type="ARBA" id="ARBA00022679"/>
    </source>
</evidence>
<dbReference type="GO" id="GO:0006307">
    <property type="term" value="P:DNA alkylation repair"/>
    <property type="evidence" value="ECO:0007669"/>
    <property type="project" value="UniProtKB-UniRule"/>
</dbReference>
<dbReference type="GO" id="GO:0003908">
    <property type="term" value="F:methylated-DNA-[protein]-cysteine S-methyltransferase activity"/>
    <property type="evidence" value="ECO:0007669"/>
    <property type="project" value="UniProtKB-UniRule"/>
</dbReference>
<evidence type="ECO:0000256" key="7">
    <source>
        <dbReference type="ARBA" id="ARBA00023204"/>
    </source>
</evidence>
<comment type="catalytic activity">
    <reaction evidence="8 9">
        <text>a 6-O-methyl-2'-deoxyguanosine in DNA + L-cysteinyl-[protein] = S-methyl-L-cysteinyl-[protein] + a 2'-deoxyguanosine in DNA</text>
        <dbReference type="Rhea" id="RHEA:24000"/>
        <dbReference type="Rhea" id="RHEA-COMP:10131"/>
        <dbReference type="Rhea" id="RHEA-COMP:10132"/>
        <dbReference type="Rhea" id="RHEA-COMP:11367"/>
        <dbReference type="Rhea" id="RHEA-COMP:11368"/>
        <dbReference type="ChEBI" id="CHEBI:29950"/>
        <dbReference type="ChEBI" id="CHEBI:82612"/>
        <dbReference type="ChEBI" id="CHEBI:85445"/>
        <dbReference type="ChEBI" id="CHEBI:85448"/>
        <dbReference type="EC" id="2.1.1.63"/>
    </reaction>
</comment>
<feature type="active site" description="Nucleophile; methyl group acceptor" evidence="9">
    <location>
        <position position="139"/>
    </location>
</feature>
<evidence type="ECO:0000259" key="11">
    <source>
        <dbReference type="Pfam" id="PF02870"/>
    </source>
</evidence>
<comment type="miscellaneous">
    <text evidence="9">This enzyme catalyzes only one turnover and therefore is not strictly catalytic. According to one definition, an enzyme is a biocatalyst that acts repeatedly and over many reaction cycles.</text>
</comment>
<dbReference type="InterPro" id="IPR036388">
    <property type="entry name" value="WH-like_DNA-bd_sf"/>
</dbReference>
<keyword evidence="6 9" id="KW-0227">DNA damage</keyword>
<dbReference type="Pfam" id="PF02870">
    <property type="entry name" value="Methyltransf_1N"/>
    <property type="match status" value="1"/>
</dbReference>
<keyword evidence="4 9" id="KW-0489">Methyltransferase</keyword>
<dbReference type="NCBIfam" id="TIGR00589">
    <property type="entry name" value="ogt"/>
    <property type="match status" value="1"/>
</dbReference>
<evidence type="ECO:0000256" key="6">
    <source>
        <dbReference type="ARBA" id="ARBA00022763"/>
    </source>
</evidence>
<dbReference type="GO" id="GO:0032259">
    <property type="term" value="P:methylation"/>
    <property type="evidence" value="ECO:0007669"/>
    <property type="project" value="UniProtKB-KW"/>
</dbReference>
<dbReference type="EMBL" id="RHHQ01000008">
    <property type="protein sequence ID" value="RNB89987.1"/>
    <property type="molecule type" value="Genomic_DNA"/>
</dbReference>
<dbReference type="InterPro" id="IPR036631">
    <property type="entry name" value="MGMT_N_sf"/>
</dbReference>
<dbReference type="EC" id="2.1.1.63" evidence="9"/>
<dbReference type="InterPro" id="IPR008332">
    <property type="entry name" value="MethylG_MeTrfase_N"/>
</dbReference>
<feature type="domain" description="Methylguanine DNA methyltransferase ribonuclease-like" evidence="11">
    <location>
        <begin position="7"/>
        <end position="84"/>
    </location>
</feature>
<dbReference type="SUPFAM" id="SSF46767">
    <property type="entry name" value="Methylated DNA-protein cysteine methyltransferase, C-terminal domain"/>
    <property type="match status" value="1"/>
</dbReference>
<keyword evidence="7 9" id="KW-0234">DNA repair</keyword>
<comment type="caution">
    <text evidence="12">The sequence shown here is derived from an EMBL/GenBank/DDBJ whole genome shotgun (WGS) entry which is preliminary data.</text>
</comment>
<dbReference type="RefSeq" id="WP_122918240.1">
    <property type="nucleotide sequence ID" value="NZ_RHHQ01000008.1"/>
</dbReference>
<dbReference type="Gene3D" id="1.10.10.10">
    <property type="entry name" value="Winged helix-like DNA-binding domain superfamily/Winged helix DNA-binding domain"/>
    <property type="match status" value="1"/>
</dbReference>
<gene>
    <name evidence="12" type="ORF">EDM56_12610</name>
</gene>
<protein>
    <recommendedName>
        <fullName evidence="9">Methylated-DNA--protein-cysteine methyltransferase</fullName>
        <ecNumber evidence="9">2.1.1.63</ecNumber>
    </recommendedName>
    <alternativeName>
        <fullName evidence="9">6-O-methylguanine-DNA methyltransferase</fullName>
        <shortName evidence="9">MGMT</shortName>
    </alternativeName>
    <alternativeName>
        <fullName evidence="9">O-6-methylguanine-DNA-alkyltransferase</fullName>
    </alternativeName>
</protein>
<dbReference type="Gene3D" id="3.30.160.70">
    <property type="entry name" value="Methylated DNA-protein cysteine methyltransferase domain"/>
    <property type="match status" value="1"/>
</dbReference>
<dbReference type="OrthoDB" id="9802228at2"/>
<keyword evidence="5 9" id="KW-0808">Transferase</keyword>
<comment type="similarity">
    <text evidence="2 9">Belongs to the MGMT family.</text>
</comment>
<dbReference type="SUPFAM" id="SSF53155">
    <property type="entry name" value="Methylated DNA-protein cysteine methyltransferase domain"/>
    <property type="match status" value="1"/>
</dbReference>
<name>A0A3M8DSN9_9BACL</name>
<evidence type="ECO:0000256" key="1">
    <source>
        <dbReference type="ARBA" id="ARBA00001286"/>
    </source>
</evidence>
<accession>A0A3M8DSN9</accession>
<dbReference type="AlphaFoldDB" id="A0A3M8DSN9"/>
<evidence type="ECO:0000256" key="2">
    <source>
        <dbReference type="ARBA" id="ARBA00008711"/>
    </source>
</evidence>
<evidence type="ECO:0000256" key="3">
    <source>
        <dbReference type="ARBA" id="ARBA00022490"/>
    </source>
</evidence>
<evidence type="ECO:0000313" key="13">
    <source>
        <dbReference type="Proteomes" id="UP000271031"/>
    </source>
</evidence>
<dbReference type="Proteomes" id="UP000271031">
    <property type="component" value="Unassembled WGS sequence"/>
</dbReference>
<dbReference type="InterPro" id="IPR001497">
    <property type="entry name" value="MethylDNA_cys_MeTrfase_AS"/>
</dbReference>
<dbReference type="PROSITE" id="PS00374">
    <property type="entry name" value="MGMT"/>
    <property type="match status" value="1"/>
</dbReference>
<comment type="subcellular location">
    <subcellularLocation>
        <location evidence="9">Cytoplasm</location>
    </subcellularLocation>
</comment>
<feature type="domain" description="Methylated-DNA-[protein]-cysteine S-methyltransferase DNA binding" evidence="10">
    <location>
        <begin position="88"/>
        <end position="168"/>
    </location>
</feature>
<dbReference type="PANTHER" id="PTHR10815">
    <property type="entry name" value="METHYLATED-DNA--PROTEIN-CYSTEINE METHYLTRANSFERASE"/>
    <property type="match status" value="1"/>
</dbReference>
<evidence type="ECO:0000313" key="12">
    <source>
        <dbReference type="EMBL" id="RNB89987.1"/>
    </source>
</evidence>
<evidence type="ECO:0000256" key="8">
    <source>
        <dbReference type="ARBA" id="ARBA00049348"/>
    </source>
</evidence>
<evidence type="ECO:0000256" key="4">
    <source>
        <dbReference type="ARBA" id="ARBA00022603"/>
    </source>
</evidence>
<dbReference type="HAMAP" id="MF_00772">
    <property type="entry name" value="OGT"/>
    <property type="match status" value="1"/>
</dbReference>
<dbReference type="InterPro" id="IPR036217">
    <property type="entry name" value="MethylDNA_cys_MeTrfase_DNAb"/>
</dbReference>
<reference evidence="12 13" key="1">
    <citation type="submission" date="2018-10" db="EMBL/GenBank/DDBJ databases">
        <title>Phylogenomics of Brevibacillus.</title>
        <authorList>
            <person name="Dunlap C."/>
        </authorList>
    </citation>
    <scope>NUCLEOTIDE SEQUENCE [LARGE SCALE GENOMIC DNA]</scope>
    <source>
        <strain evidence="12 13">JCM 15716</strain>
    </source>
</reference>
<dbReference type="PANTHER" id="PTHR10815:SF5">
    <property type="entry name" value="METHYLATED-DNA--PROTEIN-CYSTEINE METHYLTRANSFERASE"/>
    <property type="match status" value="1"/>
</dbReference>
<dbReference type="FunFam" id="1.10.10.10:FF:000214">
    <property type="entry name" value="Methylated-DNA--protein-cysteine methyltransferase"/>
    <property type="match status" value="1"/>
</dbReference>
<evidence type="ECO:0000256" key="9">
    <source>
        <dbReference type="HAMAP-Rule" id="MF_00772"/>
    </source>
</evidence>
<dbReference type="InterPro" id="IPR014048">
    <property type="entry name" value="MethylDNA_cys_MeTrfase_DNA-bd"/>
</dbReference>
<dbReference type="InterPro" id="IPR023546">
    <property type="entry name" value="MGMT"/>
</dbReference>
<evidence type="ECO:0000259" key="10">
    <source>
        <dbReference type="Pfam" id="PF01035"/>
    </source>
</evidence>
<keyword evidence="3 9" id="KW-0963">Cytoplasm</keyword>
<comment type="function">
    <text evidence="9">Involved in the cellular defense against the biological effects of O6-methylguanine (O6-MeG) and O4-methylthymine (O4-MeT) in DNA. Repairs the methylated nucleobase in DNA by stoichiometrically transferring the methyl group to a cysteine residue in the enzyme. This is a suicide reaction: the enzyme is irreversibly inactivated.</text>
</comment>
<proteinExistence type="inferred from homology"/>
<keyword evidence="13" id="KW-1185">Reference proteome</keyword>
<comment type="catalytic activity">
    <reaction evidence="1 9">
        <text>a 4-O-methyl-thymidine in DNA + L-cysteinyl-[protein] = a thymidine in DNA + S-methyl-L-cysteinyl-[protein]</text>
        <dbReference type="Rhea" id="RHEA:53428"/>
        <dbReference type="Rhea" id="RHEA-COMP:10131"/>
        <dbReference type="Rhea" id="RHEA-COMP:10132"/>
        <dbReference type="Rhea" id="RHEA-COMP:13555"/>
        <dbReference type="Rhea" id="RHEA-COMP:13556"/>
        <dbReference type="ChEBI" id="CHEBI:29950"/>
        <dbReference type="ChEBI" id="CHEBI:82612"/>
        <dbReference type="ChEBI" id="CHEBI:137386"/>
        <dbReference type="ChEBI" id="CHEBI:137387"/>
        <dbReference type="EC" id="2.1.1.63"/>
    </reaction>
</comment>
<organism evidence="12 13">
    <name type="scientific">Brevibacillus fluminis</name>
    <dbReference type="NCBI Taxonomy" id="511487"/>
    <lineage>
        <taxon>Bacteria</taxon>
        <taxon>Bacillati</taxon>
        <taxon>Bacillota</taxon>
        <taxon>Bacilli</taxon>
        <taxon>Bacillales</taxon>
        <taxon>Paenibacillaceae</taxon>
        <taxon>Brevibacillus</taxon>
    </lineage>
</organism>
<sequence length="182" mass="19748">MAGTVGYTAIETPIGSLLVASTEKGLCYIHFSADEEAVRSLADWCQKHGLQLPVPDDERNCQVVAELEQYFAGKRRDFTVALDLYGTPFQQTVWSALTHIPYGETRSYKDIAEFIGSSKAVRAIGGANNKNPIPLIIPCHRVIGANGSMVGYGGGLPIKEHLLRLEGVLSPTLEQISLFAAE</sequence>
<dbReference type="CDD" id="cd06445">
    <property type="entry name" value="ATase"/>
    <property type="match status" value="1"/>
</dbReference>